<gene>
    <name evidence="2" type="ORF">A9179_07830</name>
</gene>
<evidence type="ECO:0000256" key="1">
    <source>
        <dbReference type="SAM" id="MobiDB-lite"/>
    </source>
</evidence>
<sequence length="95" mass="10242">MHATGGRLELGAGLSSTSAGTPTATDPQSLPLQLRYLSQRLRPRALRQTALAQALEQLCRQLIEPAQVLIAPAECFSLLPPLIDEQLGQRRSLLG</sequence>
<feature type="compositionally biased region" description="Polar residues" evidence="1">
    <location>
        <begin position="14"/>
        <end position="29"/>
    </location>
</feature>
<organism evidence="2 3">
    <name type="scientific">Aquipseudomonas alcaligenes</name>
    <name type="common">Pseudomonas alcaligenes</name>
    <dbReference type="NCBI Taxonomy" id="43263"/>
    <lineage>
        <taxon>Bacteria</taxon>
        <taxon>Pseudomonadati</taxon>
        <taxon>Pseudomonadota</taxon>
        <taxon>Gammaproteobacteria</taxon>
        <taxon>Pseudomonadales</taxon>
        <taxon>Pseudomonadaceae</taxon>
        <taxon>Aquipseudomonas</taxon>
    </lineage>
</organism>
<protein>
    <submittedName>
        <fullName evidence="2">Uncharacterized protein</fullName>
    </submittedName>
</protein>
<name>A0ABR7RXX0_AQUAC</name>
<dbReference type="EMBL" id="LZEU01000001">
    <property type="protein sequence ID" value="MBC9250181.1"/>
    <property type="molecule type" value="Genomic_DNA"/>
</dbReference>
<accession>A0ABR7RXX0</accession>
<evidence type="ECO:0000313" key="2">
    <source>
        <dbReference type="EMBL" id="MBC9250181.1"/>
    </source>
</evidence>
<dbReference type="RefSeq" id="WP_187805285.1">
    <property type="nucleotide sequence ID" value="NZ_LZEU01000001.1"/>
</dbReference>
<keyword evidence="3" id="KW-1185">Reference proteome</keyword>
<comment type="caution">
    <text evidence="2">The sequence shown here is derived from an EMBL/GenBank/DDBJ whole genome shotgun (WGS) entry which is preliminary data.</text>
</comment>
<reference evidence="2 3" key="1">
    <citation type="submission" date="2016-06" db="EMBL/GenBank/DDBJ databases">
        <authorList>
            <person name="Ramos C."/>
            <person name="Pintado A."/>
            <person name="Crespo-Gomez J.I."/>
        </authorList>
    </citation>
    <scope>NUCLEOTIDE SEQUENCE [LARGE SCALE GENOMIC DNA]</scope>
    <source>
        <strain evidence="2 3">AVO110</strain>
    </source>
</reference>
<proteinExistence type="predicted"/>
<dbReference type="Proteomes" id="UP000744555">
    <property type="component" value="Unassembled WGS sequence"/>
</dbReference>
<evidence type="ECO:0000313" key="3">
    <source>
        <dbReference type="Proteomes" id="UP000744555"/>
    </source>
</evidence>
<feature type="region of interest" description="Disordered" evidence="1">
    <location>
        <begin position="1"/>
        <end position="29"/>
    </location>
</feature>